<dbReference type="PATRIC" id="fig|69.6.peg.1607"/>
<organism evidence="1 2">
    <name type="scientific">Lysobacter enzymogenes</name>
    <dbReference type="NCBI Taxonomy" id="69"/>
    <lineage>
        <taxon>Bacteria</taxon>
        <taxon>Pseudomonadati</taxon>
        <taxon>Pseudomonadota</taxon>
        <taxon>Gammaproteobacteria</taxon>
        <taxon>Lysobacterales</taxon>
        <taxon>Lysobacteraceae</taxon>
        <taxon>Lysobacter</taxon>
    </lineage>
</organism>
<gene>
    <name evidence="1" type="ORF">GLE_1626</name>
</gene>
<accession>A0A0S2DEI0</accession>
<name>A0A0S2DEI0_LYSEN</name>
<evidence type="ECO:0000313" key="2">
    <source>
        <dbReference type="Proteomes" id="UP000061569"/>
    </source>
</evidence>
<dbReference type="KEGG" id="lez:GLE_1626"/>
<evidence type="ECO:0000313" key="1">
    <source>
        <dbReference type="EMBL" id="ALN56983.1"/>
    </source>
</evidence>
<sequence>MLRKNLPLLAFAFSFAFGAGATAFPAAAGGCNPYRVLECEAALGRCKANGGDPAACCAGYESCMISGFCEPVTCEFP</sequence>
<dbReference type="AlphaFoldDB" id="A0A0S2DEI0"/>
<dbReference type="EMBL" id="CP013140">
    <property type="protein sequence ID" value="ALN56983.1"/>
    <property type="molecule type" value="Genomic_DNA"/>
</dbReference>
<reference evidence="1 2" key="1">
    <citation type="submission" date="2015-11" db="EMBL/GenBank/DDBJ databases">
        <title>Genome sequences of Lysobacter enzymogenes strain C3 and Lysobacter antibioticus ATCC 29479.</title>
        <authorList>
            <person name="Kobayashi D.Y."/>
        </authorList>
    </citation>
    <scope>NUCLEOTIDE SEQUENCE [LARGE SCALE GENOMIC DNA]</scope>
    <source>
        <strain evidence="1 2">C3</strain>
    </source>
</reference>
<dbReference type="PROSITE" id="PS51257">
    <property type="entry name" value="PROKAR_LIPOPROTEIN"/>
    <property type="match status" value="1"/>
</dbReference>
<proteinExistence type="predicted"/>
<keyword evidence="1" id="KW-0449">Lipoprotein</keyword>
<protein>
    <submittedName>
        <fullName evidence="1">Lipoprotein</fullName>
    </submittedName>
</protein>
<dbReference type="RefSeq" id="WP_057946931.1">
    <property type="nucleotide sequence ID" value="NZ_CP067396.1"/>
</dbReference>
<dbReference type="Proteomes" id="UP000061569">
    <property type="component" value="Chromosome"/>
</dbReference>